<feature type="compositionally biased region" description="Low complexity" evidence="5">
    <location>
        <begin position="1676"/>
        <end position="1727"/>
    </location>
</feature>
<gene>
    <name evidence="9" type="primary">Tpr</name>
    <name evidence="9" type="ORF">A0H81_11189</name>
</gene>
<evidence type="ECO:0000313" key="10">
    <source>
        <dbReference type="Proteomes" id="UP000092993"/>
    </source>
</evidence>
<feature type="coiled-coil region" evidence="4">
    <location>
        <begin position="1343"/>
        <end position="1477"/>
    </location>
</feature>
<dbReference type="Pfam" id="PF07926">
    <property type="entry name" value="TPR_MLP1_2"/>
    <property type="match status" value="1"/>
</dbReference>
<dbReference type="GO" id="GO:0005643">
    <property type="term" value="C:nuclear pore"/>
    <property type="evidence" value="ECO:0007669"/>
    <property type="project" value="TreeGrafter"/>
</dbReference>
<dbReference type="Pfam" id="PF25481">
    <property type="entry name" value="Nucleoprot-TPR"/>
    <property type="match status" value="1"/>
</dbReference>
<dbReference type="GO" id="GO:0006606">
    <property type="term" value="P:protein import into nucleus"/>
    <property type="evidence" value="ECO:0007669"/>
    <property type="project" value="InterPro"/>
</dbReference>
<comment type="subcellular location">
    <subcellularLocation>
        <location evidence="1">Nucleus</location>
    </subcellularLocation>
</comment>
<feature type="coiled-coil region" evidence="4">
    <location>
        <begin position="1643"/>
        <end position="1670"/>
    </location>
</feature>
<feature type="domain" description="Nucleoprotein TPR/MPL1" evidence="7">
    <location>
        <begin position="220"/>
        <end position="294"/>
    </location>
</feature>
<evidence type="ECO:0000259" key="7">
    <source>
        <dbReference type="Pfam" id="PF25481"/>
    </source>
</evidence>
<accession>A0A1C7LVJ6</accession>
<feature type="compositionally biased region" description="Basic and acidic residues" evidence="5">
    <location>
        <begin position="1761"/>
        <end position="1770"/>
    </location>
</feature>
<feature type="coiled-coil region" evidence="4">
    <location>
        <begin position="500"/>
        <end position="527"/>
    </location>
</feature>
<feature type="domain" description="Nucleoprotein TPR/MLP1-2" evidence="6">
    <location>
        <begin position="1066"/>
        <end position="1193"/>
    </location>
</feature>
<feature type="domain" description="NUA/TPR/MLP1-2-like" evidence="8">
    <location>
        <begin position="536"/>
        <end position="636"/>
    </location>
</feature>
<organism evidence="9 10">
    <name type="scientific">Grifola frondosa</name>
    <name type="common">Maitake</name>
    <name type="synonym">Polyporus frondosus</name>
    <dbReference type="NCBI Taxonomy" id="5627"/>
    <lineage>
        <taxon>Eukaryota</taxon>
        <taxon>Fungi</taxon>
        <taxon>Dikarya</taxon>
        <taxon>Basidiomycota</taxon>
        <taxon>Agaricomycotina</taxon>
        <taxon>Agaricomycetes</taxon>
        <taxon>Polyporales</taxon>
        <taxon>Grifolaceae</taxon>
        <taxon>Grifola</taxon>
    </lineage>
</organism>
<dbReference type="InterPro" id="IPR012929">
    <property type="entry name" value="Nucleoprot-TPR/MLP1-2_dom"/>
</dbReference>
<name>A0A1C7LVJ6_GRIFR</name>
<dbReference type="EMBL" id="LUGG01000019">
    <property type="protein sequence ID" value="OBZ68761.1"/>
    <property type="molecule type" value="Genomic_DNA"/>
</dbReference>
<evidence type="ECO:0000259" key="6">
    <source>
        <dbReference type="Pfam" id="PF07926"/>
    </source>
</evidence>
<feature type="region of interest" description="Disordered" evidence="5">
    <location>
        <begin position="1074"/>
        <end position="1104"/>
    </location>
</feature>
<dbReference type="Proteomes" id="UP000092993">
    <property type="component" value="Unassembled WGS sequence"/>
</dbReference>
<evidence type="ECO:0000256" key="4">
    <source>
        <dbReference type="SAM" id="Coils"/>
    </source>
</evidence>
<dbReference type="STRING" id="5627.A0A1C7LVJ6"/>
<dbReference type="PANTHER" id="PTHR18898:SF2">
    <property type="entry name" value="NUCLEOPROTEIN TPR"/>
    <property type="match status" value="1"/>
</dbReference>
<feature type="region of interest" description="Disordered" evidence="5">
    <location>
        <begin position="1670"/>
        <end position="1821"/>
    </location>
</feature>
<feature type="coiled-coil region" evidence="4">
    <location>
        <begin position="740"/>
        <end position="844"/>
    </location>
</feature>
<feature type="coiled-coil region" evidence="4">
    <location>
        <begin position="1234"/>
        <end position="1287"/>
    </location>
</feature>
<evidence type="ECO:0000259" key="8">
    <source>
        <dbReference type="Pfam" id="PF25785"/>
    </source>
</evidence>
<feature type="region of interest" description="Disordered" evidence="5">
    <location>
        <begin position="1"/>
        <end position="35"/>
    </location>
</feature>
<feature type="coiled-coil region" evidence="4">
    <location>
        <begin position="617"/>
        <end position="681"/>
    </location>
</feature>
<feature type="coiled-coil region" evidence="4">
    <location>
        <begin position="75"/>
        <end position="256"/>
    </location>
</feature>
<evidence type="ECO:0000256" key="5">
    <source>
        <dbReference type="SAM" id="MobiDB-lite"/>
    </source>
</evidence>
<evidence type="ECO:0000256" key="3">
    <source>
        <dbReference type="ARBA" id="ARBA00023242"/>
    </source>
</evidence>
<feature type="compositionally biased region" description="Basic and acidic residues" evidence="5">
    <location>
        <begin position="1079"/>
        <end position="1104"/>
    </location>
</feature>
<keyword evidence="2 4" id="KW-0175">Coiled coil</keyword>
<evidence type="ECO:0000313" key="9">
    <source>
        <dbReference type="EMBL" id="OBZ68761.1"/>
    </source>
</evidence>
<dbReference type="Pfam" id="PF25785">
    <property type="entry name" value="TPR"/>
    <property type="match status" value="1"/>
</dbReference>
<proteinExistence type="predicted"/>
<dbReference type="PANTHER" id="PTHR18898">
    <property type="entry name" value="NUCLEOPROTEIN TPR-RELATED"/>
    <property type="match status" value="1"/>
</dbReference>
<dbReference type="InterPro" id="IPR057974">
    <property type="entry name" value="NUA/TPR/MLP1-2-like_dom"/>
</dbReference>
<feature type="coiled-coil region" evidence="4">
    <location>
        <begin position="1516"/>
        <end position="1577"/>
    </location>
</feature>
<evidence type="ECO:0000256" key="1">
    <source>
        <dbReference type="ARBA" id="ARBA00004123"/>
    </source>
</evidence>
<feature type="coiled-coil region" evidence="4">
    <location>
        <begin position="877"/>
        <end position="1062"/>
    </location>
</feature>
<dbReference type="OMA" id="HAQQNYE"/>
<evidence type="ECO:0000256" key="2">
    <source>
        <dbReference type="ARBA" id="ARBA00023054"/>
    </source>
</evidence>
<dbReference type="GO" id="GO:0006406">
    <property type="term" value="P:mRNA export from nucleus"/>
    <property type="evidence" value="ECO:0007669"/>
    <property type="project" value="TreeGrafter"/>
</dbReference>
<protein>
    <submittedName>
        <fullName evidence="9">Nucleoprotein TPR</fullName>
    </submittedName>
</protein>
<comment type="caution">
    <text evidence="9">The sequence shown here is derived from an EMBL/GenBank/DDBJ whole genome shotgun (WGS) entry which is preliminary data.</text>
</comment>
<feature type="region of interest" description="Disordered" evidence="5">
    <location>
        <begin position="402"/>
        <end position="426"/>
    </location>
</feature>
<dbReference type="OrthoDB" id="343070at2759"/>
<feature type="coiled-coil region" evidence="4">
    <location>
        <begin position="360"/>
        <end position="401"/>
    </location>
</feature>
<keyword evidence="10" id="KW-1185">Reference proteome</keyword>
<dbReference type="Gene3D" id="1.10.287.1490">
    <property type="match status" value="1"/>
</dbReference>
<sequence length="1821" mass="204592">MKTRRKSKAAAAAAAAAEQESPTRDPSLAPSASFTIPLPDDLDLEVLSNLIPAINPISPSPDMILSLYKLIIAQASETDATQRDLEEARAEIERKDVELDQSLQDRETATAELETTLEKVQKELTQVKQEKEELATERAALQTQLSALSSTQSVSSTEVDTLKHRVEDTEREKRDLIGVVSRLKEDTTQRDEEIQTLRTNLKQARQEHQSLESQLRELRSSETAAKFKLDSLSQQLQLARDEVERTSTELTSKTEEFAKYRRTKHAELTHLQATHDALVQTHASTETTLKALQSAHTAQSHQLTTALTRVQDLTGQLAEQEATYSTEASGLRRLVTMMEEREAQAKTFVDGLEKQWDEVNDRAERREAVLSEEIDNQRQRAEDAEKRVEELQAVLDRMDRGEFPIPGVASSPGTPMTPARGPSTPARNGTADLLTQGMMGLSPTVAMASRAQRSGKTFTEVYSDYIRLQEEFSRKCAEYDHMDRTLAAVLAQIEERAPVLTQQRIEYERLQSEASQLASQLAQALAERDAYAAASEENAQKFARSARENELLQKQLGDLGRQVQVLLKDLGRVQDPSIPPDSELELDEASRPADNIEAVITNNLVLFRSIPALQEQNQKLLKIVRELGAKLESEEKEYRETLEQEQGEAVREAHEAIKQLQEQLETQKKSSEVTIQAYMKERDTFKSMLARSEGDSASKGVNGQANGVDRVSPADSDLAKELAEVQTQFAAYKSEMGVDAVRLREELIHAQREANQLGATLAKAHAKIEFLNDRHRMVQEENLIQNRELNDLTKRNQQLYDQYTRIEIECNKVSEDLISTSGLVEQLRNECANLRAEKKIWEGVQGRLVEENKALAIERSHLSDLMANVQKMHNDLERSGENDRRRLESQMQMLENQTHDLRSQLNQERESVRRLTLQKDIEFKQLHERIDKSTQELSKTREALIGAETSKKHLEERVEQLTRQLQGNEEKLAVYERRASGVNGIAQRTDEDMTREQQLETEVADLRSALKVAEDSTEAELARRKSDYDALQQKLQSTEQQLAQLTEKHSELERTYDRERLAWADDKRTLEGTIIDMSTSEKHSESDRASRESAVRQQEERAKAAEERYGREVLAHAEALKAVEDLRRQLSKSQAAVREHLAAAETAQAKLAGSESSWRQQKDALTKEVADLNARCQDLAEQNNVLHHHLESVSSQAARIKQAADSSSNVTSGEAEFTDDTDTKLSELRSVVAYLRKEKEIVDLQLELSKQENTRLKTQIEHLSQNLEETRKALSEEREQAAQAATSDAQHADLIERINQLTILRESNATLRADCEAHAKRARDLDTKFRQVSAELDPTKEQLRVAQAELESKDQQVERLENETRRWQERNSQLLTKYDRIDPAEVQSLQEEIEQLKTAKADLEKSAEERDAQNTANVHKFEAEIQRMKEVNSKNNTTARNRFEKDREERERLEVKIKELNTSLESMTKERDELQTRAQTTVSDVSKDHELNQRINRLASEKLALEKSLASEKAAKEASSTKLAELSAEIATLRQERDRLRLELQTATSSTSQAEIISRHARELHDLEERLTKQHQQELKAAVEAAAAAARQEISNRPPAKPEDTQAVVQAAIAAHEYQMKDQREQEIAAAMEAGRKEVSVKAKLKDQVLVKTQNRLKELEAQVLEWQKEGLIPESPTSSASKPAGATPSASTSQPSPATASTSAAPIIDTTATTSATVPSAPSPQSGLPRKPSMHQPPPEHPGRGRGRGVRGGGHPPRGAGRDGAHPGDEETGGISIMGAAGKRTREEDAPASDNVAKRLKPEGTGRPVQLRRDRVPPPP</sequence>
<keyword evidence="3" id="KW-0539">Nucleus</keyword>
<feature type="compositionally biased region" description="Basic and acidic residues" evidence="5">
    <location>
        <begin position="1812"/>
        <end position="1821"/>
    </location>
</feature>
<reference evidence="9 10" key="1">
    <citation type="submission" date="2016-03" db="EMBL/GenBank/DDBJ databases">
        <title>Whole genome sequencing of Grifola frondosa 9006-11.</title>
        <authorList>
            <person name="Min B."/>
            <person name="Park H."/>
            <person name="Kim J.-G."/>
            <person name="Cho H."/>
            <person name="Oh Y.-L."/>
            <person name="Kong W.-S."/>
            <person name="Choi I.-G."/>
        </authorList>
    </citation>
    <scope>NUCLEOTIDE SEQUENCE [LARGE SCALE GENOMIC DNA]</scope>
    <source>
        <strain evidence="9 10">9006-11</strain>
    </source>
</reference>
<dbReference type="GO" id="GO:0017056">
    <property type="term" value="F:structural constituent of nuclear pore"/>
    <property type="evidence" value="ECO:0007669"/>
    <property type="project" value="TreeGrafter"/>
</dbReference>
<dbReference type="InterPro" id="IPR057577">
    <property type="entry name" value="Nucleoprot-TPR/MLP1_dom"/>
</dbReference>